<feature type="region of interest" description="Disordered" evidence="1">
    <location>
        <begin position="1"/>
        <end position="24"/>
    </location>
</feature>
<accession>A0A0A8ZCC2</accession>
<sequence length="24" mass="3060">MFSKESRERRERRRGVYGERLPHQ</sequence>
<dbReference type="EMBL" id="GBRH01260856">
    <property type="protein sequence ID" value="JAD37039.1"/>
    <property type="molecule type" value="Transcribed_RNA"/>
</dbReference>
<name>A0A0A8ZCC2_ARUDO</name>
<reference evidence="2" key="2">
    <citation type="journal article" date="2015" name="Data Brief">
        <title>Shoot transcriptome of the giant reed, Arundo donax.</title>
        <authorList>
            <person name="Barrero R.A."/>
            <person name="Guerrero F.D."/>
            <person name="Moolhuijzen P."/>
            <person name="Goolsby J.A."/>
            <person name="Tidwell J."/>
            <person name="Bellgard S.E."/>
            <person name="Bellgard M.I."/>
        </authorList>
    </citation>
    <scope>NUCLEOTIDE SEQUENCE</scope>
    <source>
        <tissue evidence="2">Shoot tissue taken approximately 20 cm above the soil surface</tissue>
    </source>
</reference>
<reference evidence="2" key="1">
    <citation type="submission" date="2014-09" db="EMBL/GenBank/DDBJ databases">
        <authorList>
            <person name="Magalhaes I.L.F."/>
            <person name="Oliveira U."/>
            <person name="Santos F.R."/>
            <person name="Vidigal T.H.D.A."/>
            <person name="Brescovit A.D."/>
            <person name="Santos A.J."/>
        </authorList>
    </citation>
    <scope>NUCLEOTIDE SEQUENCE</scope>
    <source>
        <tissue evidence="2">Shoot tissue taken approximately 20 cm above the soil surface</tissue>
    </source>
</reference>
<organism evidence="2">
    <name type="scientific">Arundo donax</name>
    <name type="common">Giant reed</name>
    <name type="synonym">Donax arundinaceus</name>
    <dbReference type="NCBI Taxonomy" id="35708"/>
    <lineage>
        <taxon>Eukaryota</taxon>
        <taxon>Viridiplantae</taxon>
        <taxon>Streptophyta</taxon>
        <taxon>Embryophyta</taxon>
        <taxon>Tracheophyta</taxon>
        <taxon>Spermatophyta</taxon>
        <taxon>Magnoliopsida</taxon>
        <taxon>Liliopsida</taxon>
        <taxon>Poales</taxon>
        <taxon>Poaceae</taxon>
        <taxon>PACMAD clade</taxon>
        <taxon>Arundinoideae</taxon>
        <taxon>Arundineae</taxon>
        <taxon>Arundo</taxon>
    </lineage>
</organism>
<evidence type="ECO:0000313" key="2">
    <source>
        <dbReference type="EMBL" id="JAD37039.1"/>
    </source>
</evidence>
<dbReference type="AlphaFoldDB" id="A0A0A8ZCC2"/>
<proteinExistence type="predicted"/>
<protein>
    <submittedName>
        <fullName evidence="2">Uncharacterized protein</fullName>
    </submittedName>
</protein>
<evidence type="ECO:0000256" key="1">
    <source>
        <dbReference type="SAM" id="MobiDB-lite"/>
    </source>
</evidence>